<comment type="caution">
    <text evidence="1">The sequence shown here is derived from an EMBL/GenBank/DDBJ whole genome shotgun (WGS) entry which is preliminary data.</text>
</comment>
<name>A0A482VP89_ASBVE</name>
<keyword evidence="2" id="KW-1185">Reference proteome</keyword>
<evidence type="ECO:0000313" key="1">
    <source>
        <dbReference type="EMBL" id="RZC34523.1"/>
    </source>
</evidence>
<dbReference type="OrthoDB" id="6777438at2759"/>
<accession>A0A482VP89</accession>
<gene>
    <name evidence="1" type="ORF">BDFB_003799</name>
</gene>
<sequence length="237" mass="28138">MLFRRYFEGICHYRSSVFIEQAKFLSDGFIELFNSYIINRKFSVEYNNFRSEISNFRCATGFHSWSTLFALYINHILANIRYNVVLFADNLKIYKSIADENERLDLQSDLLNVLLWCQTNKLHLNTQKSWIVSITRHNFKTEFQYKIGPDILHLNMVKDLGVSFDDKLNFNQHILNICNSAIRTLGFIVRNSRDFYDIRTIKVLFFTLIRSKLEYVSSIWSPYYTHLKVCNGFKEGL</sequence>
<dbReference type="EMBL" id="QDEB01079303">
    <property type="protein sequence ID" value="RZC34523.1"/>
    <property type="molecule type" value="Genomic_DNA"/>
</dbReference>
<evidence type="ECO:0000313" key="2">
    <source>
        <dbReference type="Proteomes" id="UP000292052"/>
    </source>
</evidence>
<dbReference type="AlphaFoldDB" id="A0A482VP89"/>
<dbReference type="PRINTS" id="PR01345">
    <property type="entry name" value="CERVTRCPTASE"/>
</dbReference>
<reference evidence="1 2" key="1">
    <citation type="submission" date="2017-03" db="EMBL/GenBank/DDBJ databases">
        <title>Genome of the blue death feigning beetle - Asbolus verrucosus.</title>
        <authorList>
            <person name="Rider S.D."/>
        </authorList>
    </citation>
    <scope>NUCLEOTIDE SEQUENCE [LARGE SCALE GENOMIC DNA]</scope>
    <source>
        <strain evidence="1">Butters</strain>
        <tissue evidence="1">Head and leg muscle</tissue>
    </source>
</reference>
<dbReference type="PANTHER" id="PTHR33332">
    <property type="entry name" value="REVERSE TRANSCRIPTASE DOMAIN-CONTAINING PROTEIN"/>
    <property type="match status" value="1"/>
</dbReference>
<organism evidence="1 2">
    <name type="scientific">Asbolus verrucosus</name>
    <name type="common">Desert ironclad beetle</name>
    <dbReference type="NCBI Taxonomy" id="1661398"/>
    <lineage>
        <taxon>Eukaryota</taxon>
        <taxon>Metazoa</taxon>
        <taxon>Ecdysozoa</taxon>
        <taxon>Arthropoda</taxon>
        <taxon>Hexapoda</taxon>
        <taxon>Insecta</taxon>
        <taxon>Pterygota</taxon>
        <taxon>Neoptera</taxon>
        <taxon>Endopterygota</taxon>
        <taxon>Coleoptera</taxon>
        <taxon>Polyphaga</taxon>
        <taxon>Cucujiformia</taxon>
        <taxon>Tenebrionidae</taxon>
        <taxon>Pimeliinae</taxon>
        <taxon>Asbolus</taxon>
    </lineage>
</organism>
<dbReference type="Proteomes" id="UP000292052">
    <property type="component" value="Unassembled WGS sequence"/>
</dbReference>
<protein>
    <submittedName>
        <fullName evidence="1">Uncharacterized protein</fullName>
    </submittedName>
</protein>
<proteinExistence type="predicted"/>